<dbReference type="PROSITE" id="PS51892">
    <property type="entry name" value="SUBTILASE"/>
    <property type="match status" value="1"/>
</dbReference>
<protein>
    <recommendedName>
        <fullName evidence="8">Peptidase S8/S53 domain-containing protein</fullName>
    </recommendedName>
</protein>
<evidence type="ECO:0000313" key="9">
    <source>
        <dbReference type="EMBL" id="CAD9083381.1"/>
    </source>
</evidence>
<feature type="region of interest" description="Disordered" evidence="6">
    <location>
        <begin position="1"/>
        <end position="35"/>
    </location>
</feature>
<feature type="compositionally biased region" description="Polar residues" evidence="6">
    <location>
        <begin position="18"/>
        <end position="35"/>
    </location>
</feature>
<evidence type="ECO:0000256" key="2">
    <source>
        <dbReference type="ARBA" id="ARBA00022801"/>
    </source>
</evidence>
<feature type="active site" description="Charge relay system" evidence="4 5">
    <location>
        <position position="463"/>
    </location>
</feature>
<dbReference type="InterPro" id="IPR008979">
    <property type="entry name" value="Galactose-bd-like_sf"/>
</dbReference>
<dbReference type="InterPro" id="IPR022398">
    <property type="entry name" value="Peptidase_S8_His-AS"/>
</dbReference>
<feature type="active site" description="Charge relay system" evidence="4 5">
    <location>
        <position position="410"/>
    </location>
</feature>
<comment type="similarity">
    <text evidence="5">Belongs to the peptidase S8 family.</text>
</comment>
<dbReference type="InterPro" id="IPR015500">
    <property type="entry name" value="Peptidase_S8_subtilisin-rel"/>
</dbReference>
<feature type="transmembrane region" description="Helical" evidence="7">
    <location>
        <begin position="1055"/>
        <end position="1080"/>
    </location>
</feature>
<name>A0A7S1KRT3_9EUKA</name>
<organism evidence="9">
    <name type="scientific">Percolomonas cosmopolitus</name>
    <dbReference type="NCBI Taxonomy" id="63605"/>
    <lineage>
        <taxon>Eukaryota</taxon>
        <taxon>Discoba</taxon>
        <taxon>Heterolobosea</taxon>
        <taxon>Tetramitia</taxon>
        <taxon>Eutetramitia</taxon>
        <taxon>Percolomonadidae</taxon>
        <taxon>Percolomonas</taxon>
    </lineage>
</organism>
<dbReference type="PANTHER" id="PTHR43399">
    <property type="entry name" value="SUBTILISIN-RELATED"/>
    <property type="match status" value="1"/>
</dbReference>
<evidence type="ECO:0000259" key="8">
    <source>
        <dbReference type="Pfam" id="PF00082"/>
    </source>
</evidence>
<feature type="active site" description="Charge relay system" evidence="4 5">
    <location>
        <position position="798"/>
    </location>
</feature>
<dbReference type="Gene3D" id="2.60.120.380">
    <property type="match status" value="1"/>
</dbReference>
<dbReference type="CDD" id="cd04842">
    <property type="entry name" value="Peptidases_S8_Kp43_protease"/>
    <property type="match status" value="1"/>
</dbReference>
<feature type="domain" description="Peptidase S8/S53" evidence="8">
    <location>
        <begin position="401"/>
        <end position="852"/>
    </location>
</feature>
<dbReference type="InterPro" id="IPR051048">
    <property type="entry name" value="Peptidase_S8/S53_subtilisin"/>
</dbReference>
<keyword evidence="1 5" id="KW-0645">Protease</keyword>
<accession>A0A7S1KRT3</accession>
<sequence>MPSPSSTLSPHHPHETFSHQASSLTHKPNNTTKSPISSLTHYLHHQFSNSLFSYLFRSPKIFIVVLGLIALILLLNGPTFTPLSRYHHYFWQNNGEISLSSDTFTFNEGNYQKPHVYEMKPQDLIKSHMTHDFVSLTFWNRLKMQWRHLLKSNQSSRDNFAASHTFLLRLRYPHALQEDVLQEWDTLWHRGPFLAAGGFIVTTSWSNLLHVGKLVEKRTGIPLEFVPLSSKLDSNADLHKFLRYENWVQWSRERPEDTCPVKEMQYNLAECHVPKARFHVTVSVPVRRFDSGSPQQGTDAAREFMLHIARSIDQYFHSHHHDGHEFAYQVLPESGKIIFALNGSEKTLWLVEELEKNPFVHWISILGADSTRRVQNRFASQIVQSFNQPAETKMWKRGLNGEGQLIGVGDTGLDYYHCFFYDSANPVPQSQRERRNNPPQPSKHRKIAAFWELQDKIDTTDGHGTHVSGTAVGEAATEAKDEVKMYNSLAHRSKIAFADAGCDTADGCTCPADTECECNLKVHNNKKCEKKFGVVYLPSDLNFGYFPWFHSHGVKIQSNSWGTGYYRDFNFGYSFSSSEIDRFVWDHKDFLPIFAAGNAGGSFGYNSLTSEAESKNALTVGASMSNLASFQEGEQFTDYKKVIDHLRVELYQMYCVGEYSKSPVAHVVTKDERDKLCDDSKDFKTTEDCCAQEAGDCGGQTTVECCGVQKYKPFHKIGFRCCPKCVQWEMEHEKSHFNPNNLATFTARGPTVDGRIKPDIVTVGDQILSSRSLGTTDGNKCSGDQTLKDCMLRREGTSMATPVAAAATALVRQFFVDGYFPHRKALDNGKPNGANKIEPSAALLKAMLIHSTRVLTGKIHLLSQNSWKSLTYQQGDKYRLNLPYFEGFGAIDLSTILDEESPTHRIILPNPTRDAEIYTEGLHTHCIHVVTPKTELKATLVWSDYPSSPAAKITLVNDLDLVIVSPSGKVYYGNGFNSHIGSTRTSPDYQNNVEQISISSPEEGYYNVIVRGHYVPKGPQPYALVISGDVRSSRHQDQCRDIVFDLKGELTKYKALTFTFGVGTAIFVPILLIASIFFFLRYRQSTSKRPYHASRNLRTSQAADYMLHDSNEGPGSGFGRSKSEQELPEMTPEGYTAMRAEPDDEDTAPQSNSNM</sequence>
<evidence type="ECO:0000256" key="3">
    <source>
        <dbReference type="ARBA" id="ARBA00022825"/>
    </source>
</evidence>
<dbReference type="GO" id="GO:0004252">
    <property type="term" value="F:serine-type endopeptidase activity"/>
    <property type="evidence" value="ECO:0007669"/>
    <property type="project" value="UniProtKB-UniRule"/>
</dbReference>
<dbReference type="InterPro" id="IPR000209">
    <property type="entry name" value="Peptidase_S8/S53_dom"/>
</dbReference>
<keyword evidence="2 5" id="KW-0378">Hydrolase</keyword>
<dbReference type="AlphaFoldDB" id="A0A7S1KRT3"/>
<feature type="region of interest" description="Disordered" evidence="6">
    <location>
        <begin position="1108"/>
        <end position="1155"/>
    </location>
</feature>
<dbReference type="GO" id="GO:0006508">
    <property type="term" value="P:proteolysis"/>
    <property type="evidence" value="ECO:0007669"/>
    <property type="project" value="UniProtKB-KW"/>
</dbReference>
<dbReference type="SUPFAM" id="SSF49785">
    <property type="entry name" value="Galactose-binding domain-like"/>
    <property type="match status" value="1"/>
</dbReference>
<feature type="compositionally biased region" description="Low complexity" evidence="6">
    <location>
        <begin position="1"/>
        <end position="10"/>
    </location>
</feature>
<reference evidence="9" key="1">
    <citation type="submission" date="2021-01" db="EMBL/GenBank/DDBJ databases">
        <authorList>
            <person name="Corre E."/>
            <person name="Pelletier E."/>
            <person name="Niang G."/>
            <person name="Scheremetjew M."/>
            <person name="Finn R."/>
            <person name="Kale V."/>
            <person name="Holt S."/>
            <person name="Cochrane G."/>
            <person name="Meng A."/>
            <person name="Brown T."/>
            <person name="Cohen L."/>
        </authorList>
    </citation>
    <scope>NUCLEOTIDE SEQUENCE</scope>
    <source>
        <strain evidence="9">WS</strain>
    </source>
</reference>
<dbReference type="PRINTS" id="PR00723">
    <property type="entry name" value="SUBTILISIN"/>
</dbReference>
<dbReference type="Pfam" id="PF00082">
    <property type="entry name" value="Peptidase_S8"/>
    <property type="match status" value="1"/>
</dbReference>
<feature type="transmembrane region" description="Helical" evidence="7">
    <location>
        <begin position="61"/>
        <end position="80"/>
    </location>
</feature>
<dbReference type="InterPro" id="IPR023828">
    <property type="entry name" value="Peptidase_S8_Ser-AS"/>
</dbReference>
<evidence type="ECO:0000256" key="5">
    <source>
        <dbReference type="PROSITE-ProRule" id="PRU01240"/>
    </source>
</evidence>
<dbReference type="PANTHER" id="PTHR43399:SF5">
    <property type="entry name" value="PEPTIDASE S8 FAMILY WITH PROTEASE-ASSOCIATED DOMAIN"/>
    <property type="match status" value="1"/>
</dbReference>
<keyword evidence="7" id="KW-0812">Transmembrane</keyword>
<gene>
    <name evidence="9" type="ORF">PCOS0759_LOCUS6635</name>
</gene>
<evidence type="ECO:0000256" key="1">
    <source>
        <dbReference type="ARBA" id="ARBA00022670"/>
    </source>
</evidence>
<proteinExistence type="inferred from homology"/>
<evidence type="ECO:0000256" key="4">
    <source>
        <dbReference type="PIRSR" id="PIRSR615500-1"/>
    </source>
</evidence>
<dbReference type="PROSITE" id="PS00138">
    <property type="entry name" value="SUBTILASE_SER"/>
    <property type="match status" value="1"/>
</dbReference>
<dbReference type="InterPro" id="IPR034058">
    <property type="entry name" value="TagA/B/C/D_pept_dom"/>
</dbReference>
<dbReference type="EMBL" id="HBGD01008038">
    <property type="protein sequence ID" value="CAD9083381.1"/>
    <property type="molecule type" value="Transcribed_RNA"/>
</dbReference>
<keyword evidence="7" id="KW-1133">Transmembrane helix</keyword>
<evidence type="ECO:0000256" key="7">
    <source>
        <dbReference type="SAM" id="Phobius"/>
    </source>
</evidence>
<dbReference type="InterPro" id="IPR036852">
    <property type="entry name" value="Peptidase_S8/S53_dom_sf"/>
</dbReference>
<keyword evidence="3 5" id="KW-0720">Serine protease</keyword>
<dbReference type="Gene3D" id="3.40.50.200">
    <property type="entry name" value="Peptidase S8/S53 domain"/>
    <property type="match status" value="1"/>
</dbReference>
<dbReference type="SUPFAM" id="SSF52743">
    <property type="entry name" value="Subtilisin-like"/>
    <property type="match status" value="1"/>
</dbReference>
<dbReference type="PROSITE" id="PS00137">
    <property type="entry name" value="SUBTILASE_HIS"/>
    <property type="match status" value="1"/>
</dbReference>
<evidence type="ECO:0000256" key="6">
    <source>
        <dbReference type="SAM" id="MobiDB-lite"/>
    </source>
</evidence>
<keyword evidence="7" id="KW-0472">Membrane</keyword>